<organism evidence="1 2">
    <name type="scientific">Sandaracinus amylolyticus</name>
    <dbReference type="NCBI Taxonomy" id="927083"/>
    <lineage>
        <taxon>Bacteria</taxon>
        <taxon>Pseudomonadati</taxon>
        <taxon>Myxococcota</taxon>
        <taxon>Polyangia</taxon>
        <taxon>Polyangiales</taxon>
        <taxon>Sandaracinaceae</taxon>
        <taxon>Sandaracinus</taxon>
    </lineage>
</organism>
<accession>A0A0F6SGU6</accession>
<dbReference type="STRING" id="927083.DB32_006458"/>
<sequence>MALPILSSVPSLFAQPSEPIKRLVIFFQPNGVNMSDFFPANDRGALTDASFVGRGVEPLAAFRSKLLVPRGIHMSPRGFGLDGIAGCDHRKGMSCKLTAVGLSDDSRNYALGHSVDFEAARRINPGGVDPLVLHVGRRVDPADGGATDFVSYSAANTPYAGENNPWNVYRSLMGIIPGGEAEDRIVRRRQSVADLVREDLQTLRRMPMSSDDRMKIDAWLALVRDTETSMPGLCDAGTPGALGITGVDRYDGMSDDQVGSDGEFREAGRMLMRLSVLSMVCDQNRVSTIQWSRGSGGPTFRWDGITHDFTHHQLSHRTGRDDAAGADLPGIERMIGDIDRWYASRFAELLGWMDQFAEGEGTVLDHSAVMWINELSDGKAHHFNNLPIVIAGSAGGYLKQGEVVDCSRSGDYGAIEGAPHNALLTTLLNAVGAASEGFGDTSRGRTGEYSQIKA</sequence>
<dbReference type="InterPro" id="IPR011447">
    <property type="entry name" value="DUF1552"/>
</dbReference>
<dbReference type="EMBL" id="CP011125">
    <property type="protein sequence ID" value="AKF09309.1"/>
    <property type="molecule type" value="Genomic_DNA"/>
</dbReference>
<evidence type="ECO:0000313" key="1">
    <source>
        <dbReference type="EMBL" id="AKF09309.1"/>
    </source>
</evidence>
<evidence type="ECO:0000313" key="2">
    <source>
        <dbReference type="Proteomes" id="UP000034883"/>
    </source>
</evidence>
<name>A0A0F6SGU6_9BACT</name>
<keyword evidence="2" id="KW-1185">Reference proteome</keyword>
<reference evidence="1 2" key="1">
    <citation type="submission" date="2015-03" db="EMBL/GenBank/DDBJ databases">
        <title>Genome assembly of Sandaracinus amylolyticus DSM 53668.</title>
        <authorList>
            <person name="Sharma G."/>
            <person name="Subramanian S."/>
        </authorList>
    </citation>
    <scope>NUCLEOTIDE SEQUENCE [LARGE SCALE GENOMIC DNA]</scope>
    <source>
        <strain evidence="1 2">DSM 53668</strain>
    </source>
</reference>
<dbReference type="Pfam" id="PF07586">
    <property type="entry name" value="HXXSHH"/>
    <property type="match status" value="1"/>
</dbReference>
<dbReference type="AlphaFoldDB" id="A0A0F6SGU6"/>
<protein>
    <submittedName>
        <fullName evidence="1">Tat (Twin-arginine translocation) pathway signal sequence domain protein</fullName>
    </submittedName>
</protein>
<gene>
    <name evidence="1" type="ORF">DB32_006458</name>
</gene>
<dbReference type="Proteomes" id="UP000034883">
    <property type="component" value="Chromosome"/>
</dbReference>
<proteinExistence type="predicted"/>
<dbReference type="KEGG" id="samy:DB32_006458"/>